<dbReference type="Pfam" id="PF03929">
    <property type="entry name" value="PepSY_TM"/>
    <property type="match status" value="1"/>
</dbReference>
<gene>
    <name evidence="2" type="ORF">C7I55_24940</name>
</gene>
<proteinExistence type="predicted"/>
<evidence type="ECO:0000313" key="3">
    <source>
        <dbReference type="Proteomes" id="UP000241167"/>
    </source>
</evidence>
<keyword evidence="1" id="KW-0472">Membrane</keyword>
<feature type="transmembrane region" description="Helical" evidence="1">
    <location>
        <begin position="337"/>
        <end position="359"/>
    </location>
</feature>
<feature type="transmembrane region" description="Helical" evidence="1">
    <location>
        <begin position="135"/>
        <end position="159"/>
    </location>
</feature>
<comment type="caution">
    <text evidence="2">The sequence shown here is derived from an EMBL/GenBank/DDBJ whole genome shotgun (WGS) entry which is preliminary data.</text>
</comment>
<feature type="transmembrane region" description="Helical" evidence="1">
    <location>
        <begin position="371"/>
        <end position="392"/>
    </location>
</feature>
<evidence type="ECO:0000256" key="1">
    <source>
        <dbReference type="SAM" id="Phobius"/>
    </source>
</evidence>
<accession>A0A2P7QF82</accession>
<feature type="transmembrane region" description="Helical" evidence="1">
    <location>
        <begin position="12"/>
        <end position="31"/>
    </location>
</feature>
<name>A0A2P7QF82_9SPHN</name>
<organism evidence="2 3">
    <name type="scientific">Allosphingosinicella deserti</name>
    <dbReference type="NCBI Taxonomy" id="2116704"/>
    <lineage>
        <taxon>Bacteria</taxon>
        <taxon>Pseudomonadati</taxon>
        <taxon>Pseudomonadota</taxon>
        <taxon>Alphaproteobacteria</taxon>
        <taxon>Sphingomonadales</taxon>
        <taxon>Sphingomonadaceae</taxon>
        <taxon>Allosphingosinicella</taxon>
    </lineage>
</organism>
<dbReference type="EMBL" id="PXYI01000012">
    <property type="protein sequence ID" value="PSJ36642.1"/>
    <property type="molecule type" value="Genomic_DNA"/>
</dbReference>
<reference evidence="2 3" key="1">
    <citation type="submission" date="2018-03" db="EMBL/GenBank/DDBJ databases">
        <title>The draft genome of Sphingosinicella sp. GL-C-18.</title>
        <authorList>
            <person name="Liu L."/>
            <person name="Li L."/>
            <person name="Liang L."/>
            <person name="Zhang X."/>
            <person name="Wang T."/>
        </authorList>
    </citation>
    <scope>NUCLEOTIDE SEQUENCE [LARGE SCALE GENOMIC DNA]</scope>
    <source>
        <strain evidence="2 3">GL-C-18</strain>
    </source>
</reference>
<keyword evidence="3" id="KW-1185">Reference proteome</keyword>
<feature type="transmembrane region" description="Helical" evidence="1">
    <location>
        <begin position="404"/>
        <end position="424"/>
    </location>
</feature>
<dbReference type="Proteomes" id="UP000241167">
    <property type="component" value="Unassembled WGS sequence"/>
</dbReference>
<keyword evidence="1" id="KW-1133">Transmembrane helix</keyword>
<feature type="transmembrane region" description="Helical" evidence="1">
    <location>
        <begin position="194"/>
        <end position="216"/>
    </location>
</feature>
<dbReference type="PANTHER" id="PTHR34219:SF3">
    <property type="entry name" value="BLL7967 PROTEIN"/>
    <property type="match status" value="1"/>
</dbReference>
<dbReference type="RefSeq" id="WP_106515774.1">
    <property type="nucleotide sequence ID" value="NZ_PXYI01000012.1"/>
</dbReference>
<protein>
    <submittedName>
        <fullName evidence="2">Peptidase</fullName>
    </submittedName>
</protein>
<sequence>MSAAPDPATVKTALSAHAAIGLLAGALLYLVSLTGTLSVFYAEFQRVEQGGVPEMATIAPEAVERGVAAVLATEAGKPKTTHLYVHMPVEDLPRATITTDSQAFHLRDDGSLAQKEEIAWSDFLLQLHYLLNLPALIGIVLVGALGVAMLALALSGVIAHPRIFRDAFRLRARDREGVGLADWHNRLSVWTLPFSVAIALTGAIIGTAIVTGYAIASADYGGDLEKVYAPIYGAEAKPDPAPAPLPNVAAALRHMAAAYPEVVVSYVILHDPGTAGQHVQIVGEHHRRLIFGDYYGFDAAGRFAHKAGLSDGAIGQQAAASLYRLHFGNFGGLPVKLAYLLFGTSLTAICATGTFLWLGKRRRRGFDEPRLLAAWRGVVWGWPIALAASFLARMTIGNGAPLVAIFWGGAVLAVVVSIALARWVPLTRTLKGGLVAAVGLCATASML</sequence>
<keyword evidence="1" id="KW-0812">Transmembrane</keyword>
<dbReference type="AlphaFoldDB" id="A0A2P7QF82"/>
<dbReference type="InterPro" id="IPR005625">
    <property type="entry name" value="PepSY-ass_TM"/>
</dbReference>
<dbReference type="OrthoDB" id="6307929at2"/>
<evidence type="ECO:0000313" key="2">
    <source>
        <dbReference type="EMBL" id="PSJ36642.1"/>
    </source>
</evidence>
<dbReference type="PANTHER" id="PTHR34219">
    <property type="entry name" value="IRON-REGULATED INNER MEMBRANE PROTEIN-RELATED"/>
    <property type="match status" value="1"/>
</dbReference>